<keyword evidence="1" id="KW-1133">Transmembrane helix</keyword>
<dbReference type="EMBL" id="JXTC01000196">
    <property type="protein sequence ID" value="PON82335.1"/>
    <property type="molecule type" value="Genomic_DNA"/>
</dbReference>
<evidence type="ECO:0000313" key="2">
    <source>
        <dbReference type="EMBL" id="PON82335.1"/>
    </source>
</evidence>
<keyword evidence="3" id="KW-1185">Reference proteome</keyword>
<dbReference type="AlphaFoldDB" id="A0A2P5E9W2"/>
<accession>A0A2P5E9W2</accession>
<evidence type="ECO:0000256" key="1">
    <source>
        <dbReference type="SAM" id="Phobius"/>
    </source>
</evidence>
<evidence type="ECO:0000313" key="3">
    <source>
        <dbReference type="Proteomes" id="UP000237000"/>
    </source>
</evidence>
<sequence>CVYAEYLNPALFWAFSAIEIWFFLGFHGGPSFGVLSRRSAASLALLVFLAGGFFWVFVIDAWFLSF</sequence>
<feature type="transmembrane region" description="Helical" evidence="1">
    <location>
        <begin position="6"/>
        <end position="28"/>
    </location>
</feature>
<feature type="non-terminal residue" evidence="2">
    <location>
        <position position="1"/>
    </location>
</feature>
<comment type="caution">
    <text evidence="2">The sequence shown here is derived from an EMBL/GenBank/DDBJ whole genome shotgun (WGS) entry which is preliminary data.</text>
</comment>
<dbReference type="InParanoid" id="A0A2P5E9W2"/>
<keyword evidence="1" id="KW-0472">Membrane</keyword>
<dbReference type="Proteomes" id="UP000237000">
    <property type="component" value="Unassembled WGS sequence"/>
</dbReference>
<keyword evidence="1" id="KW-0812">Transmembrane</keyword>
<organism evidence="2 3">
    <name type="scientific">Trema orientale</name>
    <name type="common">Charcoal tree</name>
    <name type="synonym">Celtis orientalis</name>
    <dbReference type="NCBI Taxonomy" id="63057"/>
    <lineage>
        <taxon>Eukaryota</taxon>
        <taxon>Viridiplantae</taxon>
        <taxon>Streptophyta</taxon>
        <taxon>Embryophyta</taxon>
        <taxon>Tracheophyta</taxon>
        <taxon>Spermatophyta</taxon>
        <taxon>Magnoliopsida</taxon>
        <taxon>eudicotyledons</taxon>
        <taxon>Gunneridae</taxon>
        <taxon>Pentapetalae</taxon>
        <taxon>rosids</taxon>
        <taxon>fabids</taxon>
        <taxon>Rosales</taxon>
        <taxon>Cannabaceae</taxon>
        <taxon>Trema</taxon>
    </lineage>
</organism>
<name>A0A2P5E9W2_TREOI</name>
<feature type="transmembrane region" description="Helical" evidence="1">
    <location>
        <begin position="40"/>
        <end position="64"/>
    </location>
</feature>
<reference evidence="3" key="1">
    <citation type="submission" date="2016-06" db="EMBL/GenBank/DDBJ databases">
        <title>Parallel loss of symbiosis genes in relatives of nitrogen-fixing non-legume Parasponia.</title>
        <authorList>
            <person name="Van Velzen R."/>
            <person name="Holmer R."/>
            <person name="Bu F."/>
            <person name="Rutten L."/>
            <person name="Van Zeijl A."/>
            <person name="Liu W."/>
            <person name="Santuari L."/>
            <person name="Cao Q."/>
            <person name="Sharma T."/>
            <person name="Shen D."/>
            <person name="Roswanjaya Y."/>
            <person name="Wardhani T."/>
            <person name="Kalhor M.S."/>
            <person name="Jansen J."/>
            <person name="Van den Hoogen J."/>
            <person name="Gungor B."/>
            <person name="Hartog M."/>
            <person name="Hontelez J."/>
            <person name="Verver J."/>
            <person name="Yang W.-C."/>
            <person name="Schijlen E."/>
            <person name="Repin R."/>
            <person name="Schilthuizen M."/>
            <person name="Schranz E."/>
            <person name="Heidstra R."/>
            <person name="Miyata K."/>
            <person name="Fedorova E."/>
            <person name="Kohlen W."/>
            <person name="Bisseling T."/>
            <person name="Smit S."/>
            <person name="Geurts R."/>
        </authorList>
    </citation>
    <scope>NUCLEOTIDE SEQUENCE [LARGE SCALE GENOMIC DNA]</scope>
    <source>
        <strain evidence="3">cv. RG33-2</strain>
    </source>
</reference>
<proteinExistence type="predicted"/>
<gene>
    <name evidence="2" type="ORF">TorRG33x02_218300</name>
</gene>
<protein>
    <submittedName>
        <fullName evidence="2">Uncharacterized protein</fullName>
    </submittedName>
</protein>